<sequence>MHTYSHAVFTWAVARYVERKEPHAAAWGAVGSTVPDMPTLVKAGCLLWRHRDTMTKEEFYEALEYYEEPSGKLDLAVHSLVPVGSMLALYKLLGLERKDPRKAMLYFLLGWAGHNLLDLPTHSSDARPPFWPLSKWRWKSPISYWDRNCYALQCALVEHAIILALALAFLHQSYREAP</sequence>
<dbReference type="InterPro" id="IPR007404">
    <property type="entry name" value="YdjM-like"/>
</dbReference>
<proteinExistence type="predicted"/>
<organism evidence="1">
    <name type="scientific">uncultured Rubrobacteraceae bacterium</name>
    <dbReference type="NCBI Taxonomy" id="349277"/>
    <lineage>
        <taxon>Bacteria</taxon>
        <taxon>Bacillati</taxon>
        <taxon>Actinomycetota</taxon>
        <taxon>Rubrobacteria</taxon>
        <taxon>Rubrobacterales</taxon>
        <taxon>Rubrobacteraceae</taxon>
        <taxon>environmental samples</taxon>
    </lineage>
</organism>
<evidence type="ECO:0008006" key="2">
    <source>
        <dbReference type="Google" id="ProtNLM"/>
    </source>
</evidence>
<protein>
    <recommendedName>
        <fullName evidence="2">Phospholipase C/D domain-containing protein</fullName>
    </recommendedName>
</protein>
<dbReference type="AlphaFoldDB" id="A0A6J4QYE8"/>
<gene>
    <name evidence="1" type="ORF">AVDCRST_MAG14-2140</name>
</gene>
<accession>A0A6J4QYE8</accession>
<dbReference type="EMBL" id="CADCVG010000086">
    <property type="protein sequence ID" value="CAA9458914.1"/>
    <property type="molecule type" value="Genomic_DNA"/>
</dbReference>
<dbReference type="Pfam" id="PF04307">
    <property type="entry name" value="YdjM"/>
    <property type="match status" value="1"/>
</dbReference>
<evidence type="ECO:0000313" key="1">
    <source>
        <dbReference type="EMBL" id="CAA9458914.1"/>
    </source>
</evidence>
<reference evidence="1" key="1">
    <citation type="submission" date="2020-02" db="EMBL/GenBank/DDBJ databases">
        <authorList>
            <person name="Meier V. D."/>
        </authorList>
    </citation>
    <scope>NUCLEOTIDE SEQUENCE</scope>
    <source>
        <strain evidence="1">AVDCRST_MAG14</strain>
    </source>
</reference>
<name>A0A6J4QYE8_9ACTN</name>